<feature type="region of interest" description="Disordered" evidence="1">
    <location>
        <begin position="171"/>
        <end position="206"/>
    </location>
</feature>
<protein>
    <submittedName>
        <fullName evidence="2">Pentatricopeptide repeat-containing protein mitochondrial</fullName>
    </submittedName>
</protein>
<reference evidence="2 3" key="1">
    <citation type="journal article" date="2015" name="Proc. Natl. Acad. Sci. U.S.A.">
        <title>The resurrection genome of Boea hygrometrica: A blueprint for survival of dehydration.</title>
        <authorList>
            <person name="Xiao L."/>
            <person name="Yang G."/>
            <person name="Zhang L."/>
            <person name="Yang X."/>
            <person name="Zhao S."/>
            <person name="Ji Z."/>
            <person name="Zhou Q."/>
            <person name="Hu M."/>
            <person name="Wang Y."/>
            <person name="Chen M."/>
            <person name="Xu Y."/>
            <person name="Jin H."/>
            <person name="Xiao X."/>
            <person name="Hu G."/>
            <person name="Bao F."/>
            <person name="Hu Y."/>
            <person name="Wan P."/>
            <person name="Li L."/>
            <person name="Deng X."/>
            <person name="Kuang T."/>
            <person name="Xiang C."/>
            <person name="Zhu J.K."/>
            <person name="Oliver M.J."/>
            <person name="He Y."/>
        </authorList>
    </citation>
    <scope>NUCLEOTIDE SEQUENCE [LARGE SCALE GENOMIC DNA]</scope>
    <source>
        <strain evidence="3">cv. XS01</strain>
    </source>
</reference>
<evidence type="ECO:0000313" key="2">
    <source>
        <dbReference type="EMBL" id="KZV49200.1"/>
    </source>
</evidence>
<dbReference type="Proteomes" id="UP000250235">
    <property type="component" value="Unassembled WGS sequence"/>
</dbReference>
<organism evidence="2 3">
    <name type="scientific">Dorcoceras hygrometricum</name>
    <dbReference type="NCBI Taxonomy" id="472368"/>
    <lineage>
        <taxon>Eukaryota</taxon>
        <taxon>Viridiplantae</taxon>
        <taxon>Streptophyta</taxon>
        <taxon>Embryophyta</taxon>
        <taxon>Tracheophyta</taxon>
        <taxon>Spermatophyta</taxon>
        <taxon>Magnoliopsida</taxon>
        <taxon>eudicotyledons</taxon>
        <taxon>Gunneridae</taxon>
        <taxon>Pentapetalae</taxon>
        <taxon>asterids</taxon>
        <taxon>lamiids</taxon>
        <taxon>Lamiales</taxon>
        <taxon>Gesneriaceae</taxon>
        <taxon>Didymocarpoideae</taxon>
        <taxon>Trichosporeae</taxon>
        <taxon>Loxocarpinae</taxon>
        <taxon>Dorcoceras</taxon>
    </lineage>
</organism>
<dbReference type="AlphaFoldDB" id="A0A2Z7CQ37"/>
<evidence type="ECO:0000256" key="1">
    <source>
        <dbReference type="SAM" id="MobiDB-lite"/>
    </source>
</evidence>
<accession>A0A2Z7CQ37</accession>
<evidence type="ECO:0000313" key="3">
    <source>
        <dbReference type="Proteomes" id="UP000250235"/>
    </source>
</evidence>
<feature type="compositionally biased region" description="Polar residues" evidence="1">
    <location>
        <begin position="194"/>
        <end position="203"/>
    </location>
</feature>
<keyword evidence="3" id="KW-1185">Reference proteome</keyword>
<gene>
    <name evidence="2" type="ORF">F511_41797</name>
</gene>
<name>A0A2Z7CQ37_9LAMI</name>
<proteinExistence type="predicted"/>
<sequence length="227" mass="25528">MLSRVCLCVIALDIEVEVDIRTRQVGEMELVLAKFQRTNPLVFTGSEGGLMSEGSSKDPKDCTWLNTRTGSDHRMCERMEVTQAIDHTWYQSQQNTGMAATHDNIHKTDASHSIEVTAYSLLNITAHAIYTQAHLKAIIISSHPYLGFLSYNYHNKVPNNSNLPPAWPNNTTKLRDSTHGNSNWELRAKPALSYPSSTTNNSKRSIRDDLALTRKHYLNGKANLQKC</sequence>
<dbReference type="EMBL" id="KQ993202">
    <property type="protein sequence ID" value="KZV49200.1"/>
    <property type="molecule type" value="Genomic_DNA"/>
</dbReference>